<keyword evidence="1" id="KW-0812">Transmembrane</keyword>
<evidence type="ECO:0000313" key="3">
    <source>
        <dbReference type="Proteomes" id="UP000006727"/>
    </source>
</evidence>
<keyword evidence="3" id="KW-1185">Reference proteome</keyword>
<dbReference type="InParanoid" id="A0A7I3Z098"/>
<accession>A0A7I3Z098</accession>
<feature type="transmembrane region" description="Helical" evidence="1">
    <location>
        <begin position="41"/>
        <end position="61"/>
    </location>
</feature>
<reference evidence="2 3" key="1">
    <citation type="journal article" date="2008" name="Science">
        <title>The Physcomitrella genome reveals evolutionary insights into the conquest of land by plants.</title>
        <authorList>
            <person name="Rensing S."/>
            <person name="Lang D."/>
            <person name="Zimmer A."/>
            <person name="Terry A."/>
            <person name="Salamov A."/>
            <person name="Shapiro H."/>
            <person name="Nishiyama T."/>
            <person name="Perroud P.-F."/>
            <person name="Lindquist E."/>
            <person name="Kamisugi Y."/>
            <person name="Tanahashi T."/>
            <person name="Sakakibara K."/>
            <person name="Fujita T."/>
            <person name="Oishi K."/>
            <person name="Shin-I T."/>
            <person name="Kuroki Y."/>
            <person name="Toyoda A."/>
            <person name="Suzuki Y."/>
            <person name="Hashimoto A."/>
            <person name="Yamaguchi K."/>
            <person name="Sugano A."/>
            <person name="Kohara Y."/>
            <person name="Fujiyama A."/>
            <person name="Anterola A."/>
            <person name="Aoki S."/>
            <person name="Ashton N."/>
            <person name="Barbazuk W.B."/>
            <person name="Barker E."/>
            <person name="Bennetzen J."/>
            <person name="Bezanilla M."/>
            <person name="Blankenship R."/>
            <person name="Cho S.H."/>
            <person name="Dutcher S."/>
            <person name="Estelle M."/>
            <person name="Fawcett J.A."/>
            <person name="Gundlach H."/>
            <person name="Hanada K."/>
            <person name="Heyl A."/>
            <person name="Hicks K.A."/>
            <person name="Hugh J."/>
            <person name="Lohr M."/>
            <person name="Mayer K."/>
            <person name="Melkozernov A."/>
            <person name="Murata T."/>
            <person name="Nelson D."/>
            <person name="Pils B."/>
            <person name="Prigge M."/>
            <person name="Reiss B."/>
            <person name="Renner T."/>
            <person name="Rombauts S."/>
            <person name="Rushton P."/>
            <person name="Sanderfoot A."/>
            <person name="Schween G."/>
            <person name="Shiu S.-H."/>
            <person name="Stueber K."/>
            <person name="Theodoulou F.L."/>
            <person name="Tu H."/>
            <person name="Van de Peer Y."/>
            <person name="Verrier P.J."/>
            <person name="Waters E."/>
            <person name="Wood A."/>
            <person name="Yang L."/>
            <person name="Cove D."/>
            <person name="Cuming A."/>
            <person name="Hasebe M."/>
            <person name="Lucas S."/>
            <person name="Mishler D.B."/>
            <person name="Reski R."/>
            <person name="Grigoriev I."/>
            <person name="Quatrano R.S."/>
            <person name="Boore J.L."/>
        </authorList>
    </citation>
    <scope>NUCLEOTIDE SEQUENCE [LARGE SCALE GENOMIC DNA]</scope>
    <source>
        <strain evidence="2 3">cv. Gransden 2004</strain>
    </source>
</reference>
<proteinExistence type="predicted"/>
<keyword evidence="1" id="KW-1133">Transmembrane helix</keyword>
<dbReference type="Proteomes" id="UP000006727">
    <property type="component" value="Chromosome 9"/>
</dbReference>
<dbReference type="EnsemblPlants" id="Pp3c9_23670V3.3">
    <property type="protein sequence ID" value="PAC:32913224.CDS.1"/>
    <property type="gene ID" value="Pp3c9_23670"/>
</dbReference>
<organism evidence="2 3">
    <name type="scientific">Physcomitrium patens</name>
    <name type="common">Spreading-leaved earth moss</name>
    <name type="synonym">Physcomitrella patens</name>
    <dbReference type="NCBI Taxonomy" id="3218"/>
    <lineage>
        <taxon>Eukaryota</taxon>
        <taxon>Viridiplantae</taxon>
        <taxon>Streptophyta</taxon>
        <taxon>Embryophyta</taxon>
        <taxon>Bryophyta</taxon>
        <taxon>Bryophytina</taxon>
        <taxon>Bryopsida</taxon>
        <taxon>Funariidae</taxon>
        <taxon>Funariales</taxon>
        <taxon>Funariaceae</taxon>
        <taxon>Physcomitrium</taxon>
    </lineage>
</organism>
<reference evidence="2" key="3">
    <citation type="submission" date="2020-12" db="UniProtKB">
        <authorList>
            <consortium name="EnsemblPlants"/>
        </authorList>
    </citation>
    <scope>IDENTIFICATION</scope>
</reference>
<reference evidence="2 3" key="2">
    <citation type="journal article" date="2018" name="Plant J.">
        <title>The Physcomitrella patens chromosome-scale assembly reveals moss genome structure and evolution.</title>
        <authorList>
            <person name="Lang D."/>
            <person name="Ullrich K.K."/>
            <person name="Murat F."/>
            <person name="Fuchs J."/>
            <person name="Jenkins J."/>
            <person name="Haas F.B."/>
            <person name="Piednoel M."/>
            <person name="Gundlach H."/>
            <person name="Van Bel M."/>
            <person name="Meyberg R."/>
            <person name="Vives C."/>
            <person name="Morata J."/>
            <person name="Symeonidi A."/>
            <person name="Hiss M."/>
            <person name="Muchero W."/>
            <person name="Kamisugi Y."/>
            <person name="Saleh O."/>
            <person name="Blanc G."/>
            <person name="Decker E.L."/>
            <person name="van Gessel N."/>
            <person name="Grimwood J."/>
            <person name="Hayes R.D."/>
            <person name="Graham S.W."/>
            <person name="Gunter L.E."/>
            <person name="McDaniel S.F."/>
            <person name="Hoernstein S.N.W."/>
            <person name="Larsson A."/>
            <person name="Li F.W."/>
            <person name="Perroud P.F."/>
            <person name="Phillips J."/>
            <person name="Ranjan P."/>
            <person name="Rokshar D.S."/>
            <person name="Rothfels C.J."/>
            <person name="Schneider L."/>
            <person name="Shu S."/>
            <person name="Stevenson D.W."/>
            <person name="Thummler F."/>
            <person name="Tillich M."/>
            <person name="Villarreal Aguilar J.C."/>
            <person name="Widiez T."/>
            <person name="Wong G.K."/>
            <person name="Wymore A."/>
            <person name="Zhang Y."/>
            <person name="Zimmer A.D."/>
            <person name="Quatrano R.S."/>
            <person name="Mayer K.F.X."/>
            <person name="Goodstein D."/>
            <person name="Casacuberta J.M."/>
            <person name="Vandepoele K."/>
            <person name="Reski R."/>
            <person name="Cuming A.C."/>
            <person name="Tuskan G.A."/>
            <person name="Maumus F."/>
            <person name="Salse J."/>
            <person name="Schmutz J."/>
            <person name="Rensing S.A."/>
        </authorList>
    </citation>
    <scope>NUCLEOTIDE SEQUENCE [LARGE SCALE GENOMIC DNA]</scope>
    <source>
        <strain evidence="2 3">cv. Gransden 2004</strain>
    </source>
</reference>
<name>A0A7I3Z098_PHYPA</name>
<evidence type="ECO:0000256" key="1">
    <source>
        <dbReference type="SAM" id="Phobius"/>
    </source>
</evidence>
<dbReference type="AlphaFoldDB" id="A0A7I3Z098"/>
<dbReference type="Gramene" id="Pp3c9_23670V3.2">
    <property type="protein sequence ID" value="PAC:32913223.CDS.1"/>
    <property type="gene ID" value="Pp3c9_23670"/>
</dbReference>
<sequence length="86" mass="9810">MAICSLVEAVQRWIAARVPGGVAVSPKVFLPSLVLFPWSDVLWTVGSATLWCGFFFLRYVVKATMLRRHKLCWLFVEYCGRASTIW</sequence>
<evidence type="ECO:0000313" key="2">
    <source>
        <dbReference type="EnsemblPlants" id="PAC:32913224.CDS.1"/>
    </source>
</evidence>
<dbReference type="EnsemblPlants" id="Pp3c9_23670V3.2">
    <property type="protein sequence ID" value="PAC:32913223.CDS.1"/>
    <property type="gene ID" value="Pp3c9_23670"/>
</dbReference>
<keyword evidence="1" id="KW-0472">Membrane</keyword>
<protein>
    <submittedName>
        <fullName evidence="2">Uncharacterized protein</fullName>
    </submittedName>
</protein>
<dbReference type="Gramene" id="Pp3c9_23670V3.3">
    <property type="protein sequence ID" value="PAC:32913224.CDS.1"/>
    <property type="gene ID" value="Pp3c9_23670"/>
</dbReference>
<dbReference type="EMBL" id="ABEU02000009">
    <property type="status" value="NOT_ANNOTATED_CDS"/>
    <property type="molecule type" value="Genomic_DNA"/>
</dbReference>